<dbReference type="AlphaFoldDB" id="A0A0M0FB62"/>
<dbReference type="PROSITE" id="PS51257">
    <property type="entry name" value="PROKAR_LIPOPROTEIN"/>
    <property type="match status" value="1"/>
</dbReference>
<protein>
    <recommendedName>
        <fullName evidence="4">Lipoprotein</fullName>
    </recommendedName>
</protein>
<gene>
    <name evidence="2" type="ORF">M768_00470</name>
</gene>
<dbReference type="PATRIC" id="fig|1350482.3.peg.79"/>
<evidence type="ECO:0008006" key="4">
    <source>
        <dbReference type="Google" id="ProtNLM"/>
    </source>
</evidence>
<name>A0A0M0FB62_CELCE</name>
<evidence type="ECO:0000313" key="2">
    <source>
        <dbReference type="EMBL" id="KON74431.1"/>
    </source>
</evidence>
<proteinExistence type="predicted"/>
<dbReference type="EMBL" id="ATNL01000006">
    <property type="protein sequence ID" value="KON74431.1"/>
    <property type="molecule type" value="Genomic_DNA"/>
</dbReference>
<accession>A0A0M0FB62</accession>
<feature type="chain" id="PRO_5038639266" description="Lipoprotein" evidence="1">
    <location>
        <begin position="24"/>
        <end position="176"/>
    </location>
</feature>
<keyword evidence="3" id="KW-1185">Reference proteome</keyword>
<evidence type="ECO:0000313" key="3">
    <source>
        <dbReference type="Proteomes" id="UP000037387"/>
    </source>
</evidence>
<dbReference type="Proteomes" id="UP000037387">
    <property type="component" value="Unassembled WGS sequence"/>
</dbReference>
<keyword evidence="1" id="KW-0732">Signal</keyword>
<reference evidence="2 3" key="1">
    <citation type="journal article" date="2015" name="Sci. Rep.">
        <title>Functional and structural properties of a novel cellulosome-like multienzyme complex: efficient glycoside hydrolysis of water-insoluble 7-xylosyl-10-deacetylpaclitaxel.</title>
        <authorList>
            <person name="Dou T.Y."/>
            <person name="Luan H.W."/>
            <person name="Ge G.B."/>
            <person name="Dong M.M."/>
            <person name="Zou H.F."/>
            <person name="He Y.Q."/>
            <person name="Cui P."/>
            <person name="Wang J.Y."/>
            <person name="Hao D.C."/>
            <person name="Yang S.L."/>
            <person name="Yang L."/>
        </authorList>
    </citation>
    <scope>NUCLEOTIDE SEQUENCE [LARGE SCALE GENOMIC DNA]</scope>
    <source>
        <strain evidence="2 3">F16</strain>
    </source>
</reference>
<comment type="caution">
    <text evidence="2">The sequence shown here is derived from an EMBL/GenBank/DDBJ whole genome shotgun (WGS) entry which is preliminary data.</text>
</comment>
<organism evidence="2 3">
    <name type="scientific">Cellulosimicrobium cellulans F16</name>
    <dbReference type="NCBI Taxonomy" id="1350482"/>
    <lineage>
        <taxon>Bacteria</taxon>
        <taxon>Bacillati</taxon>
        <taxon>Actinomycetota</taxon>
        <taxon>Actinomycetes</taxon>
        <taxon>Micrococcales</taxon>
        <taxon>Promicromonosporaceae</taxon>
        <taxon>Cellulosimicrobium</taxon>
    </lineage>
</organism>
<feature type="signal peptide" evidence="1">
    <location>
        <begin position="1"/>
        <end position="23"/>
    </location>
</feature>
<sequence>MMVRPSRRAGAFVGVLVGTLLLAGCGGSGSDDIPQFDAINADEDLSSAGPEQREALTDGEVTQDEYTAGFERFRACLRAEGYELRDVELVGVVWQGGIPAEAVDSGVEKTCYDRDLKFVDMVWQTSHSEETTLLEALRHCLRERGLGVPSTIDEAQRAVAGAGLDEAACVAEYDAL</sequence>
<evidence type="ECO:0000256" key="1">
    <source>
        <dbReference type="SAM" id="SignalP"/>
    </source>
</evidence>